<dbReference type="InterPro" id="IPR014057">
    <property type="entry name" value="HI1420"/>
</dbReference>
<name>A0A1T0B6N9_9PAST</name>
<sequence>MTIKTRPFDAARYLKNEEMMAAYLASVLEDGTPEEFIQALNTVARAKGMSELAEKTGIGRESLYKTLSSEKPRFDTILKIINALGLTLSFSPKQVTCSY</sequence>
<comment type="caution">
    <text evidence="2">The sequence shown here is derived from an EMBL/GenBank/DDBJ whole genome shotgun (WGS) entry which is preliminary data.</text>
</comment>
<dbReference type="AlphaFoldDB" id="A0A1T0B6N9"/>
<dbReference type="Gene3D" id="1.10.260.40">
    <property type="entry name" value="lambda repressor-like DNA-binding domains"/>
    <property type="match status" value="1"/>
</dbReference>
<dbReference type="GO" id="GO:0003677">
    <property type="term" value="F:DNA binding"/>
    <property type="evidence" value="ECO:0007669"/>
    <property type="project" value="InterPro"/>
</dbReference>
<accession>A0A1T0B6N9</accession>
<dbReference type="Proteomes" id="UP000190023">
    <property type="component" value="Unassembled WGS sequence"/>
</dbReference>
<gene>
    <name evidence="2" type="ORF">B0188_03010</name>
</gene>
<evidence type="ECO:0000259" key="1">
    <source>
        <dbReference type="PROSITE" id="PS50943"/>
    </source>
</evidence>
<feature type="domain" description="HTH cro/C1-type" evidence="1">
    <location>
        <begin position="49"/>
        <end position="91"/>
    </location>
</feature>
<dbReference type="InterPro" id="IPR010982">
    <property type="entry name" value="Lambda_DNA-bd_dom_sf"/>
</dbReference>
<dbReference type="InterPro" id="IPR001387">
    <property type="entry name" value="Cro/C1-type_HTH"/>
</dbReference>
<dbReference type="PROSITE" id="PS50943">
    <property type="entry name" value="HTH_CROC1"/>
    <property type="match status" value="1"/>
</dbReference>
<protein>
    <submittedName>
        <fullName evidence="2">Putative addiction module antidote protein</fullName>
    </submittedName>
</protein>
<dbReference type="SUPFAM" id="SSF47413">
    <property type="entry name" value="lambda repressor-like DNA-binding domains"/>
    <property type="match status" value="1"/>
</dbReference>
<dbReference type="EMBL" id="MUYB01000012">
    <property type="protein sequence ID" value="OOS05764.1"/>
    <property type="molecule type" value="Genomic_DNA"/>
</dbReference>
<organism evidence="2 3">
    <name type="scientific">[Haemophilus] felis</name>
    <dbReference type="NCBI Taxonomy" id="123822"/>
    <lineage>
        <taxon>Bacteria</taxon>
        <taxon>Pseudomonadati</taxon>
        <taxon>Pseudomonadota</taxon>
        <taxon>Gammaproteobacteria</taxon>
        <taxon>Pasteurellales</taxon>
        <taxon>Pasteurellaceae</taxon>
    </lineage>
</organism>
<reference evidence="2 3" key="1">
    <citation type="submission" date="2017-02" db="EMBL/GenBank/DDBJ databases">
        <title>Draft genome sequence of Haemophilus felis CCUG 31170 type strain.</title>
        <authorList>
            <person name="Engstrom-Jakobsson H."/>
            <person name="Salva-Serra F."/>
            <person name="Thorell K."/>
            <person name="Gonzales-Siles L."/>
            <person name="Karlsson R."/>
            <person name="Boulund F."/>
            <person name="Engstrand L."/>
            <person name="Kristiansson E."/>
            <person name="Moore E."/>
        </authorList>
    </citation>
    <scope>NUCLEOTIDE SEQUENCE [LARGE SCALE GENOMIC DNA]</scope>
    <source>
        <strain evidence="2 3">CCUG 31170</strain>
    </source>
</reference>
<proteinExistence type="predicted"/>
<dbReference type="CDD" id="cd00093">
    <property type="entry name" value="HTH_XRE"/>
    <property type="match status" value="1"/>
</dbReference>
<dbReference type="OrthoDB" id="9798416at2"/>
<dbReference type="STRING" id="123822.B0188_03010"/>
<keyword evidence="3" id="KW-1185">Reference proteome</keyword>
<dbReference type="NCBIfam" id="TIGR02684">
    <property type="entry name" value="dnstrm_HI1420"/>
    <property type="match status" value="1"/>
</dbReference>
<dbReference type="PANTHER" id="PTHR40275">
    <property type="entry name" value="SSL7038 PROTEIN"/>
    <property type="match status" value="1"/>
</dbReference>
<evidence type="ECO:0000313" key="3">
    <source>
        <dbReference type="Proteomes" id="UP000190023"/>
    </source>
</evidence>
<dbReference type="PANTHER" id="PTHR40275:SF1">
    <property type="entry name" value="SSL7038 PROTEIN"/>
    <property type="match status" value="1"/>
</dbReference>
<evidence type="ECO:0000313" key="2">
    <source>
        <dbReference type="EMBL" id="OOS05764.1"/>
    </source>
</evidence>
<dbReference type="Pfam" id="PF21716">
    <property type="entry name" value="dnstrm_HI1420"/>
    <property type="match status" value="1"/>
</dbReference>